<evidence type="ECO:0000313" key="2">
    <source>
        <dbReference type="EnsemblMetazoa" id="XP_022653122"/>
    </source>
</evidence>
<proteinExistence type="predicted"/>
<organism evidence="2 3">
    <name type="scientific">Varroa destructor</name>
    <name type="common">Honeybee mite</name>
    <dbReference type="NCBI Taxonomy" id="109461"/>
    <lineage>
        <taxon>Eukaryota</taxon>
        <taxon>Metazoa</taxon>
        <taxon>Ecdysozoa</taxon>
        <taxon>Arthropoda</taxon>
        <taxon>Chelicerata</taxon>
        <taxon>Arachnida</taxon>
        <taxon>Acari</taxon>
        <taxon>Parasitiformes</taxon>
        <taxon>Mesostigmata</taxon>
        <taxon>Gamasina</taxon>
        <taxon>Dermanyssoidea</taxon>
        <taxon>Varroidae</taxon>
        <taxon>Varroa</taxon>
    </lineage>
</organism>
<feature type="compositionally biased region" description="Basic and acidic residues" evidence="1">
    <location>
        <begin position="218"/>
        <end position="229"/>
    </location>
</feature>
<feature type="compositionally biased region" description="Basic and acidic residues" evidence="1">
    <location>
        <begin position="259"/>
        <end position="283"/>
    </location>
</feature>
<name>A0A7M7JZ02_VARDE</name>
<reference evidence="2" key="1">
    <citation type="submission" date="2021-01" db="UniProtKB">
        <authorList>
            <consortium name="EnsemblMetazoa"/>
        </authorList>
    </citation>
    <scope>IDENTIFICATION</scope>
</reference>
<feature type="region of interest" description="Disordered" evidence="1">
    <location>
        <begin position="192"/>
        <end position="283"/>
    </location>
</feature>
<keyword evidence="3" id="KW-1185">Reference proteome</keyword>
<dbReference type="RefSeq" id="XP_022653122.1">
    <property type="nucleotide sequence ID" value="XM_022797387.1"/>
</dbReference>
<feature type="compositionally biased region" description="Basic and acidic residues" evidence="1">
    <location>
        <begin position="18"/>
        <end position="35"/>
    </location>
</feature>
<feature type="region of interest" description="Disordered" evidence="1">
    <location>
        <begin position="14"/>
        <end position="95"/>
    </location>
</feature>
<sequence length="283" mass="32428">MPVLGVCEIEQQLMGRKSGRERDVNHRGSERESRARRGRRYRSTSYDSRPRSHSAPRLRSGSVASTMSVSSRRSGGRGGQSSHGGENNHGHQNLPSLKNLRKQLRSHYNEKVMAMVARYIDEMELNAEIVNNINYLRRCRHLGIIPKEYWMDHQRLCAVVKEHRSGIFSHIRDEQRKAVDSLRKEVEDYQSYLKEKKKPRRNAADGAGNNSHRRTRNKNKENRLKDDIKNSISRSKSEDDDNISHNNNTGSRDSDGEDPNAHRVERRTAGSASSREDGSVSDE</sequence>
<dbReference type="EnsemblMetazoa" id="XM_022797387">
    <property type="protein sequence ID" value="XP_022653122"/>
    <property type="gene ID" value="LOC111246950"/>
</dbReference>
<accession>A0A7M7JZ02</accession>
<dbReference type="Proteomes" id="UP000594260">
    <property type="component" value="Unplaced"/>
</dbReference>
<dbReference type="GeneID" id="111246950"/>
<feature type="compositionally biased region" description="Low complexity" evidence="1">
    <location>
        <begin position="59"/>
        <end position="73"/>
    </location>
</feature>
<protein>
    <submittedName>
        <fullName evidence="2">Uncharacterized protein</fullName>
    </submittedName>
</protein>
<evidence type="ECO:0000313" key="3">
    <source>
        <dbReference type="Proteomes" id="UP000594260"/>
    </source>
</evidence>
<dbReference type="AlphaFoldDB" id="A0A7M7JZ02"/>
<evidence type="ECO:0000256" key="1">
    <source>
        <dbReference type="SAM" id="MobiDB-lite"/>
    </source>
</evidence>